<reference evidence="6" key="1">
    <citation type="journal article" date="2020" name="mSystems">
        <title>Genome- and Community-Level Interaction Insights into Carbon Utilization and Element Cycling Functions of Hydrothermarchaeota in Hydrothermal Sediment.</title>
        <authorList>
            <person name="Zhou Z."/>
            <person name="Liu Y."/>
            <person name="Xu W."/>
            <person name="Pan J."/>
            <person name="Luo Z.H."/>
            <person name="Li M."/>
        </authorList>
    </citation>
    <scope>NUCLEOTIDE SEQUENCE [LARGE SCALE GENOMIC DNA]</scope>
    <source>
        <strain evidence="6">HyVt-577</strain>
    </source>
</reference>
<feature type="transmembrane region" description="Helical" evidence="5">
    <location>
        <begin position="58"/>
        <end position="80"/>
    </location>
</feature>
<dbReference type="Proteomes" id="UP000885779">
    <property type="component" value="Unassembled WGS sequence"/>
</dbReference>
<feature type="transmembrane region" description="Helical" evidence="5">
    <location>
        <begin position="101"/>
        <end position="123"/>
    </location>
</feature>
<dbReference type="AlphaFoldDB" id="A0A7V4WVD0"/>
<evidence type="ECO:0000256" key="1">
    <source>
        <dbReference type="ARBA" id="ARBA00004141"/>
    </source>
</evidence>
<dbReference type="EMBL" id="DRQG01000105">
    <property type="protein sequence ID" value="HGY56224.1"/>
    <property type="molecule type" value="Genomic_DNA"/>
</dbReference>
<evidence type="ECO:0000256" key="5">
    <source>
        <dbReference type="SAM" id="Phobius"/>
    </source>
</evidence>
<gene>
    <name evidence="6" type="ORF">ENK44_11005</name>
</gene>
<dbReference type="GO" id="GO:0009403">
    <property type="term" value="P:toxin biosynthetic process"/>
    <property type="evidence" value="ECO:0007669"/>
    <property type="project" value="InterPro"/>
</dbReference>
<keyword evidence="2 5" id="KW-0812">Transmembrane</keyword>
<dbReference type="PANTHER" id="PTHR37306:SF1">
    <property type="entry name" value="COLICIN V PRODUCTION PROTEIN"/>
    <property type="match status" value="1"/>
</dbReference>
<comment type="caution">
    <text evidence="6">The sequence shown here is derived from an EMBL/GenBank/DDBJ whole genome shotgun (WGS) entry which is preliminary data.</text>
</comment>
<proteinExistence type="predicted"/>
<dbReference type="GO" id="GO:0016020">
    <property type="term" value="C:membrane"/>
    <property type="evidence" value="ECO:0007669"/>
    <property type="project" value="UniProtKB-SubCell"/>
</dbReference>
<sequence>MTQFDIIIIIILAFFAVRGIFRGLVTELIVLVSLVLGFVIAFTYFPQLKIILTKVFPVLPQFAAQIISFVLLFLAVNIVLRIIGKALNKLVHFTFLNSINRLAGGLFGFFKAALLISLFILVIEQTPFTPQIKSMIGADKSEGYTALKNIAPGFYDMILKVIPGETRIQQDIIDSIQKVDSTTKKLVNPF</sequence>
<evidence type="ECO:0000256" key="2">
    <source>
        <dbReference type="ARBA" id="ARBA00022692"/>
    </source>
</evidence>
<protein>
    <submittedName>
        <fullName evidence="6">CvpA family protein</fullName>
    </submittedName>
</protein>
<name>A0A7V4WVD0_CALAY</name>
<feature type="transmembrane region" description="Helical" evidence="5">
    <location>
        <begin position="6"/>
        <end position="21"/>
    </location>
</feature>
<dbReference type="PANTHER" id="PTHR37306">
    <property type="entry name" value="COLICIN V PRODUCTION PROTEIN"/>
    <property type="match status" value="1"/>
</dbReference>
<dbReference type="Pfam" id="PF02674">
    <property type="entry name" value="Colicin_V"/>
    <property type="match status" value="1"/>
</dbReference>
<accession>A0A7V4WVD0</accession>
<comment type="subcellular location">
    <subcellularLocation>
        <location evidence="1">Membrane</location>
        <topology evidence="1">Multi-pass membrane protein</topology>
    </subcellularLocation>
</comment>
<evidence type="ECO:0000313" key="6">
    <source>
        <dbReference type="EMBL" id="HGY56224.1"/>
    </source>
</evidence>
<feature type="transmembrane region" description="Helical" evidence="5">
    <location>
        <begin position="28"/>
        <end position="46"/>
    </location>
</feature>
<evidence type="ECO:0000256" key="4">
    <source>
        <dbReference type="ARBA" id="ARBA00023136"/>
    </source>
</evidence>
<dbReference type="InterPro" id="IPR003825">
    <property type="entry name" value="Colicin-V_CvpA"/>
</dbReference>
<organism evidence="6">
    <name type="scientific">Caldithrix abyssi</name>
    <dbReference type="NCBI Taxonomy" id="187145"/>
    <lineage>
        <taxon>Bacteria</taxon>
        <taxon>Pseudomonadati</taxon>
        <taxon>Calditrichota</taxon>
        <taxon>Calditrichia</taxon>
        <taxon>Calditrichales</taxon>
        <taxon>Calditrichaceae</taxon>
        <taxon>Caldithrix</taxon>
    </lineage>
</organism>
<keyword evidence="3 5" id="KW-1133">Transmembrane helix</keyword>
<keyword evidence="4 5" id="KW-0472">Membrane</keyword>
<evidence type="ECO:0000256" key="3">
    <source>
        <dbReference type="ARBA" id="ARBA00022989"/>
    </source>
</evidence>